<feature type="transmembrane region" description="Helical" evidence="8">
    <location>
        <begin position="397"/>
        <end position="419"/>
    </location>
</feature>
<feature type="transmembrane region" description="Helical" evidence="8">
    <location>
        <begin position="239"/>
        <end position="258"/>
    </location>
</feature>
<dbReference type="GO" id="GO:0015129">
    <property type="term" value="F:lactate transmembrane transporter activity"/>
    <property type="evidence" value="ECO:0007669"/>
    <property type="project" value="UniProtKB-UniRule"/>
</dbReference>
<evidence type="ECO:0000256" key="3">
    <source>
        <dbReference type="ARBA" id="ARBA00022448"/>
    </source>
</evidence>
<comment type="subcellular location">
    <subcellularLocation>
        <location evidence="1 8">Cell membrane</location>
        <topology evidence="1 8">Multi-pass membrane protein</topology>
    </subcellularLocation>
</comment>
<accession>A0A1R4JK95</accession>
<keyword evidence="3 8" id="KW-0813">Transport</keyword>
<evidence type="ECO:0000313" key="10">
    <source>
        <dbReference type="EMBL" id="SJN32412.1"/>
    </source>
</evidence>
<proteinExistence type="inferred from homology"/>
<comment type="similarity">
    <text evidence="2 8">Belongs to the lactate permease family.</text>
</comment>
<dbReference type="AlphaFoldDB" id="A0A1R4JK95"/>
<gene>
    <name evidence="10" type="ORF">FM125_09035</name>
</gene>
<keyword evidence="7 8" id="KW-0472">Membrane</keyword>
<evidence type="ECO:0000256" key="4">
    <source>
        <dbReference type="ARBA" id="ARBA00022475"/>
    </source>
</evidence>
<evidence type="ECO:0000313" key="11">
    <source>
        <dbReference type="Proteomes" id="UP000196230"/>
    </source>
</evidence>
<dbReference type="RefSeq" id="WP_087134370.1">
    <property type="nucleotide sequence ID" value="NZ_FUKP01000063.1"/>
</dbReference>
<feature type="transmembrane region" description="Helical" evidence="8">
    <location>
        <begin position="115"/>
        <end position="134"/>
    </location>
</feature>
<keyword evidence="4 8" id="KW-1003">Cell membrane</keyword>
<evidence type="ECO:0000256" key="5">
    <source>
        <dbReference type="ARBA" id="ARBA00022692"/>
    </source>
</evidence>
<feature type="transmembrane region" description="Helical" evidence="8">
    <location>
        <begin position="58"/>
        <end position="77"/>
    </location>
</feature>
<protein>
    <recommendedName>
        <fullName evidence="8">L-lactate permease</fullName>
    </recommendedName>
</protein>
<feature type="transmembrane region" description="Helical" evidence="8">
    <location>
        <begin position="173"/>
        <end position="196"/>
    </location>
</feature>
<feature type="transmembrane region" description="Helical" evidence="8">
    <location>
        <begin position="492"/>
        <end position="519"/>
    </location>
</feature>
<feature type="transmembrane region" description="Helical" evidence="8">
    <location>
        <begin position="141"/>
        <end position="161"/>
    </location>
</feature>
<keyword evidence="6 8" id="KW-1133">Transmembrane helix</keyword>
<evidence type="ECO:0000256" key="8">
    <source>
        <dbReference type="RuleBase" id="RU365092"/>
    </source>
</evidence>
<name>A0A1R4JK95_9MICC</name>
<dbReference type="GO" id="GO:0005886">
    <property type="term" value="C:plasma membrane"/>
    <property type="evidence" value="ECO:0007669"/>
    <property type="project" value="UniProtKB-SubCell"/>
</dbReference>
<dbReference type="GO" id="GO:0015295">
    <property type="term" value="F:solute:proton symporter activity"/>
    <property type="evidence" value="ECO:0007669"/>
    <property type="project" value="TreeGrafter"/>
</dbReference>
<reference evidence="10 11" key="1">
    <citation type="submission" date="2017-02" db="EMBL/GenBank/DDBJ databases">
        <authorList>
            <person name="Peterson S.W."/>
        </authorList>
    </citation>
    <scope>NUCLEOTIDE SEQUENCE [LARGE SCALE GENOMIC DNA]</scope>
    <source>
        <strain evidence="10 11">2B3F</strain>
    </source>
</reference>
<feature type="transmembrane region" description="Helical" evidence="8">
    <location>
        <begin position="208"/>
        <end position="233"/>
    </location>
</feature>
<feature type="region of interest" description="Disordered" evidence="9">
    <location>
        <begin position="272"/>
        <end position="292"/>
    </location>
</feature>
<dbReference type="PANTHER" id="PTHR30003:SF0">
    <property type="entry name" value="GLYCOLATE PERMEASE GLCA-RELATED"/>
    <property type="match status" value="1"/>
</dbReference>
<dbReference type="EMBL" id="FUKP01000063">
    <property type="protein sequence ID" value="SJN32412.1"/>
    <property type="molecule type" value="Genomic_DNA"/>
</dbReference>
<dbReference type="PANTHER" id="PTHR30003">
    <property type="entry name" value="L-LACTATE PERMEASE"/>
    <property type="match status" value="1"/>
</dbReference>
<feature type="transmembrane region" description="Helical" evidence="8">
    <location>
        <begin position="89"/>
        <end position="109"/>
    </location>
</feature>
<evidence type="ECO:0000256" key="1">
    <source>
        <dbReference type="ARBA" id="ARBA00004651"/>
    </source>
</evidence>
<sequence>MLALLACLPVLLTLILLTRPLPGWVAPAAGTVSALVLGATALGTPAAELAAPFARGWPILVEVLAIMAGGITLARVMERGGGHAALGRWLSGGTGPGLATALMMVHGVVPFLESVTGFGVGVIVCLPLLITLGFTPFRAACLALVGLSVNPWGSMAPGALLGAQLTGLDFRQFGMATAVFNVIPAVAAGVVTALIVRGSRADRHDDGPLLPLSALLTRWLPVAVASTLVYAGLLLGANALLGTPPAGATAGLVMALAWRTLLGRRSARAARNGASTAAGHPGEDGDGGGETVVGTPGLPLRELTPYLVLMAGTIAGTAAKAALPLGALGPFLRSPATWALLGAAIGVAVLRLDADRRRLVGRETVRLWVATAIPTALYIAFGYALTGGGLAEEMARGLGALGGVFLWLSPFVAGLSGYVTASTTGANAMFAPLQASTAHAIGVSPLWLTAMHSSAASWAVITCPARIELASRLAGAEHREGTPGLLPTRRNLVAVAGPTVLITLAVMAAATALLLPLAAG</sequence>
<comment type="function">
    <text evidence="8">Uptake of L-lactate across the membrane. Can also transport D-lactate and glycolate.</text>
</comment>
<keyword evidence="5 8" id="KW-0812">Transmembrane</keyword>
<dbReference type="InterPro" id="IPR003804">
    <property type="entry name" value="Lactate_perm"/>
</dbReference>
<feature type="transmembrane region" description="Helical" evidence="8">
    <location>
        <begin position="365"/>
        <end position="385"/>
    </location>
</feature>
<evidence type="ECO:0000256" key="2">
    <source>
        <dbReference type="ARBA" id="ARBA00010100"/>
    </source>
</evidence>
<dbReference type="Proteomes" id="UP000196230">
    <property type="component" value="Unassembled WGS sequence"/>
</dbReference>
<evidence type="ECO:0000256" key="9">
    <source>
        <dbReference type="SAM" id="MobiDB-lite"/>
    </source>
</evidence>
<evidence type="ECO:0000256" key="6">
    <source>
        <dbReference type="ARBA" id="ARBA00022989"/>
    </source>
</evidence>
<feature type="transmembrane region" description="Helical" evidence="8">
    <location>
        <begin position="306"/>
        <end position="323"/>
    </location>
</feature>
<organism evidence="10 11">
    <name type="scientific">Micrococcus lylae</name>
    <dbReference type="NCBI Taxonomy" id="1273"/>
    <lineage>
        <taxon>Bacteria</taxon>
        <taxon>Bacillati</taxon>
        <taxon>Actinomycetota</taxon>
        <taxon>Actinomycetes</taxon>
        <taxon>Micrococcales</taxon>
        <taxon>Micrococcaceae</taxon>
        <taxon>Micrococcus</taxon>
    </lineage>
</organism>
<dbReference type="Pfam" id="PF02652">
    <property type="entry name" value="Lactate_perm"/>
    <property type="match status" value="2"/>
</dbReference>
<feature type="transmembrane region" description="Helical" evidence="8">
    <location>
        <begin position="335"/>
        <end position="353"/>
    </location>
</feature>
<evidence type="ECO:0000256" key="7">
    <source>
        <dbReference type="ARBA" id="ARBA00023136"/>
    </source>
</evidence>